<evidence type="ECO:0000259" key="1">
    <source>
        <dbReference type="PROSITE" id="PS50097"/>
    </source>
</evidence>
<accession>A0A7E4VJC1</accession>
<reference evidence="3" key="2">
    <citation type="submission" date="2020-10" db="UniProtKB">
        <authorList>
            <consortium name="WormBaseParasite"/>
        </authorList>
    </citation>
    <scope>IDENTIFICATION</scope>
</reference>
<dbReference type="InterPro" id="IPR011333">
    <property type="entry name" value="SKP1/BTB/POZ_sf"/>
</dbReference>
<evidence type="ECO:0000313" key="3">
    <source>
        <dbReference type="WBParaSite" id="Pan_g21490.t1"/>
    </source>
</evidence>
<dbReference type="WBParaSite" id="Pan_g21490.t1">
    <property type="protein sequence ID" value="Pan_g21490.t1"/>
    <property type="gene ID" value="Pan_g21490"/>
</dbReference>
<dbReference type="CDD" id="cd18186">
    <property type="entry name" value="BTB_POZ_ZBTB_KLHL-like"/>
    <property type="match status" value="1"/>
</dbReference>
<feature type="domain" description="BTB" evidence="1">
    <location>
        <begin position="198"/>
        <end position="275"/>
    </location>
</feature>
<reference evidence="2" key="1">
    <citation type="journal article" date="2013" name="Genetics">
        <title>The draft genome and transcriptome of Panagrellus redivivus are shaped by the harsh demands of a free-living lifestyle.</title>
        <authorList>
            <person name="Srinivasan J."/>
            <person name="Dillman A.R."/>
            <person name="Macchietto M.G."/>
            <person name="Heikkinen L."/>
            <person name="Lakso M."/>
            <person name="Fracchia K.M."/>
            <person name="Antoshechkin I."/>
            <person name="Mortazavi A."/>
            <person name="Wong G."/>
            <person name="Sternberg P.W."/>
        </authorList>
    </citation>
    <scope>NUCLEOTIDE SEQUENCE [LARGE SCALE GENOMIC DNA]</scope>
    <source>
        <strain evidence="2">MT8872</strain>
    </source>
</reference>
<sequence length="440" mass="50151">MSSQNIATSASEPHSDIQFVTHIQIHRDTPANFENDTQYITSHNPVMTLHHHTWWYWAIGIVGMKDENDDLQYTFILKSIGPCFDYDNHHPDNALNENIQQDAPIITSGCLLFGDVTYPLIAAPNGPDHTYVALNFKSRAEMLELFDENNDICIFQIRMNIPVAYFALPTYTNSSRISDSNVEKVVKICLSGKKAEGTDLILNFGDSRDLHVHRDVIFGTSSKLARMFDAGVSSEASGAIRIASDKGRLVFPTLEPDDAELFITYFYTRRVRNPCPTGYDRIPKVLHAILDNEQLKDFYSQWETLFILILFEYLYGSPEMIGDIALKAMIAIFHIPAHMMPRAKRVAVSIAAKETLAENVNSATIHERLMTIHPDYAEPNIDSMMHSLVKMRYHHLASRHLRMMGFYACNLFQFELGTKKWVPPPETATQIWFRNNFPDG</sequence>
<dbReference type="Proteomes" id="UP000492821">
    <property type="component" value="Unassembled WGS sequence"/>
</dbReference>
<name>A0A7E4VJC1_PANRE</name>
<organism evidence="2 3">
    <name type="scientific">Panagrellus redivivus</name>
    <name type="common">Microworm</name>
    <dbReference type="NCBI Taxonomy" id="6233"/>
    <lineage>
        <taxon>Eukaryota</taxon>
        <taxon>Metazoa</taxon>
        <taxon>Ecdysozoa</taxon>
        <taxon>Nematoda</taxon>
        <taxon>Chromadorea</taxon>
        <taxon>Rhabditida</taxon>
        <taxon>Tylenchina</taxon>
        <taxon>Panagrolaimomorpha</taxon>
        <taxon>Panagrolaimoidea</taxon>
        <taxon>Panagrolaimidae</taxon>
        <taxon>Panagrellus</taxon>
    </lineage>
</organism>
<evidence type="ECO:0000313" key="2">
    <source>
        <dbReference type="Proteomes" id="UP000492821"/>
    </source>
</evidence>
<dbReference type="InterPro" id="IPR000210">
    <property type="entry name" value="BTB/POZ_dom"/>
</dbReference>
<dbReference type="Gene3D" id="3.30.710.10">
    <property type="entry name" value="Potassium Channel Kv1.1, Chain A"/>
    <property type="match status" value="1"/>
</dbReference>
<keyword evidence="2" id="KW-1185">Reference proteome</keyword>
<protein>
    <submittedName>
        <fullName evidence="3">BTB domain-containing protein</fullName>
    </submittedName>
</protein>
<dbReference type="AlphaFoldDB" id="A0A7E4VJC1"/>
<dbReference type="PROSITE" id="PS50097">
    <property type="entry name" value="BTB"/>
    <property type="match status" value="1"/>
</dbReference>
<proteinExistence type="predicted"/>